<accession>A0ABT1G5R4</accession>
<feature type="non-terminal residue" evidence="2">
    <location>
        <position position="1"/>
    </location>
</feature>
<organism evidence="2 3">
    <name type="scientific">Corynebacterium stercoris</name>
    <dbReference type="NCBI Taxonomy" id="2943490"/>
    <lineage>
        <taxon>Bacteria</taxon>
        <taxon>Bacillati</taxon>
        <taxon>Actinomycetota</taxon>
        <taxon>Actinomycetes</taxon>
        <taxon>Mycobacteriales</taxon>
        <taxon>Corynebacteriaceae</taxon>
        <taxon>Corynebacterium</taxon>
    </lineage>
</organism>
<protein>
    <recommendedName>
        <fullName evidence="4">Transposase</fullName>
    </recommendedName>
</protein>
<sequence length="90" mass="10201">VHPEPGSNSPQKTPTQHGCHVSEETGREKPNTQPKQPTTHHQTPNRCFTVVRVLAKNVFQKLLQTTNPTIRRGKTWGWPKNLQKNDANQS</sequence>
<name>A0ABT1G5R4_9CORY</name>
<evidence type="ECO:0000256" key="1">
    <source>
        <dbReference type="SAM" id="MobiDB-lite"/>
    </source>
</evidence>
<evidence type="ECO:0008006" key="4">
    <source>
        <dbReference type="Google" id="ProtNLM"/>
    </source>
</evidence>
<keyword evidence="3" id="KW-1185">Reference proteome</keyword>
<feature type="compositionally biased region" description="Low complexity" evidence="1">
    <location>
        <begin position="31"/>
        <end position="45"/>
    </location>
</feature>
<evidence type="ECO:0000313" key="2">
    <source>
        <dbReference type="EMBL" id="MCP1388393.1"/>
    </source>
</evidence>
<dbReference type="Proteomes" id="UP001204000">
    <property type="component" value="Unassembled WGS sequence"/>
</dbReference>
<dbReference type="RefSeq" id="WP_253578957.1">
    <property type="nucleotide sequence ID" value="NZ_JAMFTQ010000015.1"/>
</dbReference>
<gene>
    <name evidence="2" type="ORF">M5J20_09370</name>
</gene>
<feature type="region of interest" description="Disordered" evidence="1">
    <location>
        <begin position="67"/>
        <end position="90"/>
    </location>
</feature>
<evidence type="ECO:0000313" key="3">
    <source>
        <dbReference type="Proteomes" id="UP001204000"/>
    </source>
</evidence>
<reference evidence="2" key="1">
    <citation type="submission" date="2022-05" db="EMBL/GenBank/DDBJ databases">
        <title>Corynebacterium sp. TA-R-1 sp. nov., isolated from human feces.</title>
        <authorList>
            <person name="Shamsuzzaman M."/>
            <person name="Dahal R.H."/>
        </authorList>
    </citation>
    <scope>NUCLEOTIDE SEQUENCE</scope>
    <source>
        <strain evidence="2">TA-R-1</strain>
    </source>
</reference>
<feature type="region of interest" description="Disordered" evidence="1">
    <location>
        <begin position="1"/>
        <end position="46"/>
    </location>
</feature>
<dbReference type="EMBL" id="JAMFTQ010000015">
    <property type="protein sequence ID" value="MCP1388393.1"/>
    <property type="molecule type" value="Genomic_DNA"/>
</dbReference>
<proteinExistence type="predicted"/>
<feature type="compositionally biased region" description="Polar residues" evidence="1">
    <location>
        <begin position="1"/>
        <end position="16"/>
    </location>
</feature>
<comment type="caution">
    <text evidence="2">The sequence shown here is derived from an EMBL/GenBank/DDBJ whole genome shotgun (WGS) entry which is preliminary data.</text>
</comment>
<feature type="compositionally biased region" description="Basic and acidic residues" evidence="1">
    <location>
        <begin position="20"/>
        <end position="30"/>
    </location>
</feature>